<protein>
    <submittedName>
        <fullName evidence="1">Uncharacterized protein</fullName>
    </submittedName>
</protein>
<sequence length="153" mass="18508">MMHEWWDIFQLYSKRDQLSLCFLLWKNNHLCLNLIEGPRYSNKYFSFNLHSHEDKLSLVKKIFLISSIRCKQNIFYFTINKLRKFCVRKKMNTIDNLVSILAYIIKQGKLPRLIRPKTLTDKILFIKLRPNLTQSTLRKVIADRIQVRDYVKK</sequence>
<dbReference type="EMBL" id="JADQCH020000002">
    <property type="protein sequence ID" value="MEY2345585.1"/>
    <property type="molecule type" value="Genomic_DNA"/>
</dbReference>
<accession>A0ABD5LW41</accession>
<gene>
    <name evidence="1" type="ORF">I3679_023270</name>
</gene>
<reference evidence="1" key="1">
    <citation type="submission" date="2021-05" db="EMBL/GenBank/DDBJ databases">
        <title>First report of NDM-5 and VEB-6 producing Proteus mirabilis isolated from blood of a sepsis patient in Kolkata, India.</title>
        <authorList>
            <person name="Halder G."/>
            <person name="Chaudhuri B."/>
            <person name="Dutta S."/>
        </authorList>
    </citation>
    <scope>NUCLEOTIDE SEQUENCE [LARGE SCALE GENOMIC DNA]</scope>
    <source>
        <strain evidence="1">7049</strain>
    </source>
</reference>
<evidence type="ECO:0000313" key="1">
    <source>
        <dbReference type="EMBL" id="MEY2345585.1"/>
    </source>
</evidence>
<organism evidence="1">
    <name type="scientific">Proteus mirabilis</name>
    <dbReference type="NCBI Taxonomy" id="584"/>
    <lineage>
        <taxon>Bacteria</taxon>
        <taxon>Pseudomonadati</taxon>
        <taxon>Pseudomonadota</taxon>
        <taxon>Gammaproteobacteria</taxon>
        <taxon>Enterobacterales</taxon>
        <taxon>Morganellaceae</taxon>
        <taxon>Proteus</taxon>
    </lineage>
</organism>
<comment type="caution">
    <text evidence="1">The sequence shown here is derived from an EMBL/GenBank/DDBJ whole genome shotgun (WGS) entry which is preliminary data.</text>
</comment>
<dbReference type="AlphaFoldDB" id="A0ABD5LW41"/>
<name>A0ABD5LW41_PROMI</name>
<proteinExistence type="predicted"/>